<feature type="transmembrane region" description="Helical" evidence="1">
    <location>
        <begin position="6"/>
        <end position="24"/>
    </location>
</feature>
<dbReference type="EMBL" id="MHHS01000015">
    <property type="protein sequence ID" value="OGY37239.1"/>
    <property type="molecule type" value="Genomic_DNA"/>
</dbReference>
<proteinExistence type="predicted"/>
<dbReference type="GO" id="GO:0004222">
    <property type="term" value="F:metalloendopeptidase activity"/>
    <property type="evidence" value="ECO:0007669"/>
    <property type="project" value="TreeGrafter"/>
</dbReference>
<dbReference type="Gene3D" id="2.70.70.10">
    <property type="entry name" value="Glucose Permease (Domain IIA)"/>
    <property type="match status" value="1"/>
</dbReference>
<feature type="domain" description="M23ase beta-sheet core" evidence="2">
    <location>
        <begin position="102"/>
        <end position="190"/>
    </location>
</feature>
<dbReference type="CDD" id="cd12797">
    <property type="entry name" value="M23_peptidase"/>
    <property type="match status" value="1"/>
</dbReference>
<keyword evidence="1" id="KW-1133">Transmembrane helix</keyword>
<dbReference type="Proteomes" id="UP000177941">
    <property type="component" value="Unassembled WGS sequence"/>
</dbReference>
<dbReference type="Pfam" id="PF01551">
    <property type="entry name" value="Peptidase_M23"/>
    <property type="match status" value="1"/>
</dbReference>
<dbReference type="InterPro" id="IPR016047">
    <property type="entry name" value="M23ase_b-sheet_dom"/>
</dbReference>
<dbReference type="AlphaFoldDB" id="A0A1G1XB86"/>
<evidence type="ECO:0000259" key="2">
    <source>
        <dbReference type="Pfam" id="PF01551"/>
    </source>
</evidence>
<accession>A0A1G1XB86</accession>
<evidence type="ECO:0000256" key="1">
    <source>
        <dbReference type="SAM" id="Phobius"/>
    </source>
</evidence>
<reference evidence="3 4" key="1">
    <citation type="journal article" date="2016" name="Nat. Commun.">
        <title>Thousands of microbial genomes shed light on interconnected biogeochemical processes in an aquifer system.</title>
        <authorList>
            <person name="Anantharaman K."/>
            <person name="Brown C.T."/>
            <person name="Hug L.A."/>
            <person name="Sharon I."/>
            <person name="Castelle C.J."/>
            <person name="Probst A.J."/>
            <person name="Thomas B.C."/>
            <person name="Singh A."/>
            <person name="Wilkins M.J."/>
            <person name="Karaoz U."/>
            <person name="Brodie E.L."/>
            <person name="Williams K.H."/>
            <person name="Hubbard S.S."/>
            <person name="Banfield J.F."/>
        </authorList>
    </citation>
    <scope>NUCLEOTIDE SEQUENCE [LARGE SCALE GENOMIC DNA]</scope>
</reference>
<keyword evidence="1" id="KW-0472">Membrane</keyword>
<sequence>MGKSLIVIAIGVLLFVGAAVFLSVRKQENSQLTIPTAAASVLVTPAAPVVMNNLADPVKDFKQRVTKKFFGTYVTPNNSPVQPEKFTGYHAGADAEYGDVAGDVPVYAITDGTVLVARWASGYGGVIAIQHIINNQKVIGIYGHVNPSSLPKVSVKVIAGQQIGILGKGGSNETDGERKHLHFGLVKGTTVNLLGYVKNTSQLSAWIDPLTVL</sequence>
<dbReference type="SUPFAM" id="SSF51261">
    <property type="entry name" value="Duplicated hybrid motif"/>
    <property type="match status" value="1"/>
</dbReference>
<gene>
    <name evidence="3" type="ORF">A3E36_00940</name>
</gene>
<protein>
    <recommendedName>
        <fullName evidence="2">M23ase beta-sheet core domain-containing protein</fullName>
    </recommendedName>
</protein>
<name>A0A1G1XB86_9BACT</name>
<organism evidence="3 4">
    <name type="scientific">Candidatus Andersenbacteria bacterium RIFCSPHIGHO2_12_FULL_45_11b</name>
    <dbReference type="NCBI Taxonomy" id="1797282"/>
    <lineage>
        <taxon>Bacteria</taxon>
        <taxon>Candidatus Anderseniibacteriota</taxon>
    </lineage>
</organism>
<comment type="caution">
    <text evidence="3">The sequence shown here is derived from an EMBL/GenBank/DDBJ whole genome shotgun (WGS) entry which is preliminary data.</text>
</comment>
<evidence type="ECO:0000313" key="4">
    <source>
        <dbReference type="Proteomes" id="UP000177941"/>
    </source>
</evidence>
<dbReference type="InterPro" id="IPR050570">
    <property type="entry name" value="Cell_wall_metabolism_enzyme"/>
</dbReference>
<evidence type="ECO:0000313" key="3">
    <source>
        <dbReference type="EMBL" id="OGY37239.1"/>
    </source>
</evidence>
<dbReference type="InterPro" id="IPR011055">
    <property type="entry name" value="Dup_hybrid_motif"/>
</dbReference>
<keyword evidence="1" id="KW-0812">Transmembrane</keyword>
<dbReference type="PANTHER" id="PTHR21666:SF270">
    <property type="entry name" value="MUREIN HYDROLASE ACTIVATOR ENVC"/>
    <property type="match status" value="1"/>
</dbReference>
<dbReference type="PANTHER" id="PTHR21666">
    <property type="entry name" value="PEPTIDASE-RELATED"/>
    <property type="match status" value="1"/>
</dbReference>